<feature type="region of interest" description="Disordered" evidence="1">
    <location>
        <begin position="160"/>
        <end position="181"/>
    </location>
</feature>
<protein>
    <submittedName>
        <fullName evidence="2">Uncharacterized protein</fullName>
    </submittedName>
</protein>
<reference evidence="2" key="1">
    <citation type="journal article" date="2019" name="Sci. Rep.">
        <title>Draft genome of Tanacetum cinerariifolium, the natural source of mosquito coil.</title>
        <authorList>
            <person name="Yamashiro T."/>
            <person name="Shiraishi A."/>
            <person name="Satake H."/>
            <person name="Nakayama K."/>
        </authorList>
    </citation>
    <scope>NUCLEOTIDE SEQUENCE</scope>
</reference>
<evidence type="ECO:0000313" key="2">
    <source>
        <dbReference type="EMBL" id="GEU29595.1"/>
    </source>
</evidence>
<comment type="caution">
    <text evidence="2">The sequence shown here is derived from an EMBL/GenBank/DDBJ whole genome shotgun (WGS) entry which is preliminary data.</text>
</comment>
<accession>A0A699GNF7</accession>
<dbReference type="AlphaFoldDB" id="A0A699GNF7"/>
<sequence>MSPSIESWFVSSLLHLSSMPLLESRENATLSRLRNGDTVKESRLLMEFWPTIRDGGFNVENIKLASIRDPRIKLAHRCIATTIAERKETTHRGVRDKNLIYGGMLVTKIARSFGLLTNELRDALSIEPSPHVFKKKSLISMGVIMELQNGMCVWPAPRAVEEKEKAEEEAEGDEGHDGAGGFTAMYQNMSQVLSSDMTNKIACMKFLIKNEEEIFTDVGDGIRIYPDGVASPAM</sequence>
<organism evidence="2">
    <name type="scientific">Tanacetum cinerariifolium</name>
    <name type="common">Dalmatian daisy</name>
    <name type="synonym">Chrysanthemum cinerariifolium</name>
    <dbReference type="NCBI Taxonomy" id="118510"/>
    <lineage>
        <taxon>Eukaryota</taxon>
        <taxon>Viridiplantae</taxon>
        <taxon>Streptophyta</taxon>
        <taxon>Embryophyta</taxon>
        <taxon>Tracheophyta</taxon>
        <taxon>Spermatophyta</taxon>
        <taxon>Magnoliopsida</taxon>
        <taxon>eudicotyledons</taxon>
        <taxon>Gunneridae</taxon>
        <taxon>Pentapetalae</taxon>
        <taxon>asterids</taxon>
        <taxon>campanulids</taxon>
        <taxon>Asterales</taxon>
        <taxon>Asteraceae</taxon>
        <taxon>Asteroideae</taxon>
        <taxon>Anthemideae</taxon>
        <taxon>Anthemidinae</taxon>
        <taxon>Tanacetum</taxon>
    </lineage>
</organism>
<gene>
    <name evidence="2" type="ORF">Tci_001573</name>
</gene>
<name>A0A699GNF7_TANCI</name>
<evidence type="ECO:0000256" key="1">
    <source>
        <dbReference type="SAM" id="MobiDB-lite"/>
    </source>
</evidence>
<proteinExistence type="predicted"/>
<dbReference type="EMBL" id="BKCJ010000082">
    <property type="protein sequence ID" value="GEU29595.1"/>
    <property type="molecule type" value="Genomic_DNA"/>
</dbReference>